<dbReference type="Pfam" id="PF09990">
    <property type="entry name" value="DUF2231"/>
    <property type="match status" value="1"/>
</dbReference>
<reference evidence="3 4" key="1">
    <citation type="submission" date="2016-11" db="EMBL/GenBank/DDBJ databases">
        <title>Study of marine rhodopsin-containing bacteria.</title>
        <authorList>
            <person name="Yoshizawa S."/>
            <person name="Kumagai Y."/>
            <person name="Kogure K."/>
        </authorList>
    </citation>
    <scope>NUCLEOTIDE SEQUENCE [LARGE SCALE GENOMIC DNA]</scope>
    <source>
        <strain evidence="3 4">SG-29</strain>
    </source>
</reference>
<feature type="transmembrane region" description="Helical" evidence="1">
    <location>
        <begin position="6"/>
        <end position="29"/>
    </location>
</feature>
<dbReference type="OrthoDB" id="853672at2"/>
<keyword evidence="4" id="KW-1185">Reference proteome</keyword>
<protein>
    <recommendedName>
        <fullName evidence="2">DUF2231 domain-containing protein</fullName>
    </recommendedName>
</protein>
<gene>
    <name evidence="3" type="ORF">BSZ36_17235</name>
</gene>
<name>A0A259TV20_9BACT</name>
<comment type="caution">
    <text evidence="3">The sequence shown here is derived from an EMBL/GenBank/DDBJ whole genome shotgun (WGS) entry which is preliminary data.</text>
</comment>
<feature type="transmembrane region" description="Helical" evidence="1">
    <location>
        <begin position="115"/>
        <end position="133"/>
    </location>
</feature>
<feature type="transmembrane region" description="Helical" evidence="1">
    <location>
        <begin position="85"/>
        <end position="103"/>
    </location>
</feature>
<accession>A0A259TV20</accession>
<evidence type="ECO:0000313" key="4">
    <source>
        <dbReference type="Proteomes" id="UP000216446"/>
    </source>
</evidence>
<keyword evidence="1" id="KW-0812">Transmembrane</keyword>
<dbReference type="InterPro" id="IPR019251">
    <property type="entry name" value="DUF2231_TM"/>
</dbReference>
<keyword evidence="1" id="KW-0472">Membrane</keyword>
<dbReference type="AlphaFoldDB" id="A0A259TV20"/>
<dbReference type="RefSeq" id="WP_094551537.1">
    <property type="nucleotide sequence ID" value="NZ_MQWB01000010.1"/>
</dbReference>
<proteinExistence type="predicted"/>
<evidence type="ECO:0000313" key="3">
    <source>
        <dbReference type="EMBL" id="OZC01424.1"/>
    </source>
</evidence>
<sequence>MDATHLHLIVNHVPILGTLFALILGVYGAARRQPDVVRMALMALVVVGVASVVATRSGEGAEETVEHLPGVSERIIHEHEEAAEVANYGAIALAVLALGVLVWRRRETDIGRAPSVVVLVGAALVFGLMARAGNLGGQIRHTEIRDGTAEVRGPAVDADEVDHD</sequence>
<evidence type="ECO:0000256" key="1">
    <source>
        <dbReference type="SAM" id="Phobius"/>
    </source>
</evidence>
<organism evidence="3 4">
    <name type="scientific">Rubricoccus marinus</name>
    <dbReference type="NCBI Taxonomy" id="716817"/>
    <lineage>
        <taxon>Bacteria</taxon>
        <taxon>Pseudomonadati</taxon>
        <taxon>Rhodothermota</taxon>
        <taxon>Rhodothermia</taxon>
        <taxon>Rhodothermales</taxon>
        <taxon>Rubricoccaceae</taxon>
        <taxon>Rubricoccus</taxon>
    </lineage>
</organism>
<evidence type="ECO:0000259" key="2">
    <source>
        <dbReference type="Pfam" id="PF09990"/>
    </source>
</evidence>
<feature type="domain" description="DUF2231" evidence="2">
    <location>
        <begin position="6"/>
        <end position="139"/>
    </location>
</feature>
<dbReference type="InParanoid" id="A0A259TV20"/>
<feature type="transmembrane region" description="Helical" evidence="1">
    <location>
        <begin position="36"/>
        <end position="54"/>
    </location>
</feature>
<keyword evidence="1" id="KW-1133">Transmembrane helix</keyword>
<dbReference type="Proteomes" id="UP000216446">
    <property type="component" value="Unassembled WGS sequence"/>
</dbReference>
<dbReference type="EMBL" id="MQWB01000010">
    <property type="protein sequence ID" value="OZC01424.1"/>
    <property type="molecule type" value="Genomic_DNA"/>
</dbReference>